<gene>
    <name evidence="1" type="ORF">CBM2587_U20012</name>
    <name evidence="2" type="ORF">CBM2594_U30048</name>
</gene>
<dbReference type="Proteomes" id="UP000257139">
    <property type="component" value="Unassembled WGS sequence"/>
</dbReference>
<protein>
    <submittedName>
        <fullName evidence="1">Uncharacterized protein</fullName>
    </submittedName>
</protein>
<dbReference type="EMBL" id="OGUU01000050">
    <property type="protein sequence ID" value="SPC26026.1"/>
    <property type="molecule type" value="Genomic_DNA"/>
</dbReference>
<name>A0A375CJT9_9BURK</name>
<comment type="caution">
    <text evidence="1">The sequence shown here is derived from an EMBL/GenBank/DDBJ whole genome shotgun (WGS) entry which is preliminary data.</text>
</comment>
<evidence type="ECO:0000313" key="1">
    <source>
        <dbReference type="EMBL" id="SOY74079.1"/>
    </source>
</evidence>
<dbReference type="AlphaFoldDB" id="A0A375CJT9"/>
<evidence type="ECO:0000313" key="2">
    <source>
        <dbReference type="EMBL" id="SPC26026.1"/>
    </source>
</evidence>
<accession>A0A375CJT9</accession>
<dbReference type="Proteomes" id="UP000256780">
    <property type="component" value="Unassembled WGS sequence"/>
</dbReference>
<reference evidence="3" key="2">
    <citation type="submission" date="2018-01" db="EMBL/GenBank/DDBJ databases">
        <authorList>
            <person name="Gaut B.S."/>
            <person name="Morton B.R."/>
            <person name="Clegg M.T."/>
            <person name="Duvall M.R."/>
        </authorList>
    </citation>
    <scope>NUCLEOTIDE SEQUENCE [LARGE SCALE GENOMIC DNA]</scope>
</reference>
<organism evidence="1 3">
    <name type="scientific">Cupriavidus taiwanensis</name>
    <dbReference type="NCBI Taxonomy" id="164546"/>
    <lineage>
        <taxon>Bacteria</taxon>
        <taxon>Pseudomonadati</taxon>
        <taxon>Pseudomonadota</taxon>
        <taxon>Betaproteobacteria</taxon>
        <taxon>Burkholderiales</taxon>
        <taxon>Burkholderiaceae</taxon>
        <taxon>Cupriavidus</taxon>
    </lineage>
</organism>
<proteinExistence type="predicted"/>
<evidence type="ECO:0000313" key="4">
    <source>
        <dbReference type="Proteomes" id="UP000257139"/>
    </source>
</evidence>
<evidence type="ECO:0000313" key="3">
    <source>
        <dbReference type="Proteomes" id="UP000256780"/>
    </source>
</evidence>
<dbReference type="EMBL" id="OFSQ01000042">
    <property type="protein sequence ID" value="SOY74079.1"/>
    <property type="molecule type" value="Genomic_DNA"/>
</dbReference>
<sequence length="26" mass="3086">MLAEPEVGAFALHVAWEQWESYFFDI</sequence>
<reference evidence="1 4" key="1">
    <citation type="submission" date="2018-01" db="EMBL/GenBank/DDBJ databases">
        <authorList>
            <person name="Clerissi C."/>
        </authorList>
    </citation>
    <scope>NUCLEOTIDE SEQUENCE</scope>
    <source>
        <strain evidence="1">Cupriavidus sp. LMG 19464</strain>
        <strain evidence="2">Cupriavidus taiwanensis STM 6021</strain>
    </source>
</reference>